<feature type="region of interest" description="Disordered" evidence="1">
    <location>
        <begin position="111"/>
        <end position="135"/>
    </location>
</feature>
<evidence type="ECO:0000313" key="2">
    <source>
        <dbReference type="EMBL" id="CAH2102580.1"/>
    </source>
</evidence>
<evidence type="ECO:0008006" key="4">
    <source>
        <dbReference type="Google" id="ProtNLM"/>
    </source>
</evidence>
<name>A0AAU9UT62_EUPED</name>
<accession>A0AAU9UT62</accession>
<protein>
    <recommendedName>
        <fullName evidence="4">HMG box domain-containing protein</fullName>
    </recommendedName>
</protein>
<dbReference type="SUPFAM" id="SSF47095">
    <property type="entry name" value="HMG-box"/>
    <property type="match status" value="1"/>
</dbReference>
<evidence type="ECO:0000313" key="3">
    <source>
        <dbReference type="Proteomes" id="UP001153954"/>
    </source>
</evidence>
<comment type="caution">
    <text evidence="2">The sequence shown here is derived from an EMBL/GenBank/DDBJ whole genome shotgun (WGS) entry which is preliminary data.</text>
</comment>
<keyword evidence="3" id="KW-1185">Reference proteome</keyword>
<feature type="compositionally biased region" description="Low complexity" evidence="1">
    <location>
        <begin position="111"/>
        <end position="122"/>
    </location>
</feature>
<organism evidence="2 3">
    <name type="scientific">Euphydryas editha</name>
    <name type="common">Edith's checkerspot</name>
    <dbReference type="NCBI Taxonomy" id="104508"/>
    <lineage>
        <taxon>Eukaryota</taxon>
        <taxon>Metazoa</taxon>
        <taxon>Ecdysozoa</taxon>
        <taxon>Arthropoda</taxon>
        <taxon>Hexapoda</taxon>
        <taxon>Insecta</taxon>
        <taxon>Pterygota</taxon>
        <taxon>Neoptera</taxon>
        <taxon>Endopterygota</taxon>
        <taxon>Lepidoptera</taxon>
        <taxon>Glossata</taxon>
        <taxon>Ditrysia</taxon>
        <taxon>Papilionoidea</taxon>
        <taxon>Nymphalidae</taxon>
        <taxon>Nymphalinae</taxon>
        <taxon>Euphydryas</taxon>
    </lineage>
</organism>
<dbReference type="Proteomes" id="UP001153954">
    <property type="component" value="Unassembled WGS sequence"/>
</dbReference>
<proteinExistence type="predicted"/>
<evidence type="ECO:0000256" key="1">
    <source>
        <dbReference type="SAM" id="MobiDB-lite"/>
    </source>
</evidence>
<dbReference type="GO" id="GO:0005634">
    <property type="term" value="C:nucleus"/>
    <property type="evidence" value="ECO:0007669"/>
    <property type="project" value="UniProtKB-ARBA"/>
</dbReference>
<reference evidence="2" key="1">
    <citation type="submission" date="2022-03" db="EMBL/GenBank/DDBJ databases">
        <authorList>
            <person name="Tunstrom K."/>
        </authorList>
    </citation>
    <scope>NUCLEOTIDE SEQUENCE</scope>
</reference>
<gene>
    <name evidence="2" type="ORF">EEDITHA_LOCUS17187</name>
</gene>
<dbReference type="AlphaFoldDB" id="A0AAU9UT62"/>
<dbReference type="EMBL" id="CAKOGL010000025">
    <property type="protein sequence ID" value="CAH2102580.1"/>
    <property type="molecule type" value="Genomic_DNA"/>
</dbReference>
<dbReference type="InterPro" id="IPR036910">
    <property type="entry name" value="HMG_box_dom_sf"/>
</dbReference>
<sequence length="230" mass="27066">MNNEIKKQVPKSALALYVKLFCKKRGSKTRDNKVLIEATKSWLALNKNDKQQFLKKYHEYQNNIKKAFANYLKKTEPYLKVKEKKPDRNIIQENTINMQGDEEIELNTGQNQNNQFNVGNPNSSLSPHDDSHYNPSMQFLENTNNSNYVAENGHFSIVEPTPPKFITGEQLFTMLNKENHLTWSKLNVSQKRKYQKAVLTIKRKYLKNYQTYLEQLSPEQLFQHYKDCLV</sequence>